<evidence type="ECO:0000313" key="2">
    <source>
        <dbReference type="Proteomes" id="UP000236990"/>
    </source>
</evidence>
<gene>
    <name evidence="1" type="ORF">S101258_00490</name>
</gene>
<keyword evidence="1" id="KW-0560">Oxidoreductase</keyword>
<dbReference type="Proteomes" id="UP000236990">
    <property type="component" value="Unassembled WGS sequence"/>
</dbReference>
<dbReference type="EC" id="1.6.5.2" evidence="1"/>
<dbReference type="EMBL" id="NKCZ01000061">
    <property type="protein sequence ID" value="POD88776.1"/>
    <property type="molecule type" value="Genomic_DNA"/>
</dbReference>
<evidence type="ECO:0000313" key="1">
    <source>
        <dbReference type="EMBL" id="POD88776.1"/>
    </source>
</evidence>
<proteinExistence type="predicted"/>
<name>A0A2S3U8Y7_LACPN</name>
<dbReference type="GO" id="GO:0003955">
    <property type="term" value="F:NAD(P)H dehydrogenase (quinone) activity"/>
    <property type="evidence" value="ECO:0007669"/>
    <property type="project" value="UniProtKB-EC"/>
</dbReference>
<organism evidence="1 2">
    <name type="scientific">Lactiplantibacillus plantarum subsp. plantarum</name>
    <dbReference type="NCBI Taxonomy" id="337330"/>
    <lineage>
        <taxon>Bacteria</taxon>
        <taxon>Bacillati</taxon>
        <taxon>Bacillota</taxon>
        <taxon>Bacilli</taxon>
        <taxon>Lactobacillales</taxon>
        <taxon>Lactobacillaceae</taxon>
        <taxon>Lactiplantibacillus</taxon>
    </lineage>
</organism>
<accession>A0A2S3U8Y7</accession>
<reference evidence="1 2" key="1">
    <citation type="submission" date="2017-06" db="EMBL/GenBank/DDBJ databases">
        <title>Genome sequence of Lactobacillus plantarum subsp. plantarum strain SRCM101258.</title>
        <authorList>
            <person name="Cho S.H."/>
        </authorList>
    </citation>
    <scope>NUCLEOTIDE SEQUENCE [LARGE SCALE GENOMIC DNA]</scope>
    <source>
        <strain evidence="1 2">SRCM101258</strain>
    </source>
</reference>
<dbReference type="Gene3D" id="3.40.50.720">
    <property type="entry name" value="NAD(P)-binding Rossmann-like Domain"/>
    <property type="match status" value="1"/>
</dbReference>
<comment type="caution">
    <text evidence="1">The sequence shown here is derived from an EMBL/GenBank/DDBJ whole genome shotgun (WGS) entry which is preliminary data.</text>
</comment>
<protein>
    <submittedName>
        <fullName evidence="1">NAD(P)H dehydrogenase (Quinone)</fullName>
        <ecNumber evidence="1">1.6.5.2</ecNumber>
    </submittedName>
</protein>
<dbReference type="AlphaFoldDB" id="A0A2S3U8Y7"/>
<sequence>MATSDVNQLKSLQLLDKAQLVFTAPTEKGLVEYQQQGITTKVTDFNNPDSLVKAFSGAKKVLLIFNAIRRRKASSGS</sequence>